<proteinExistence type="predicted"/>
<protein>
    <submittedName>
        <fullName evidence="1">Uncharacterized protein</fullName>
    </submittedName>
</protein>
<dbReference type="EMBL" id="VEVO01000002">
    <property type="protein sequence ID" value="KAF0045657.1"/>
    <property type="molecule type" value="Genomic_DNA"/>
</dbReference>
<comment type="caution">
    <text evidence="1">The sequence shown here is derived from an EMBL/GenBank/DDBJ whole genome shotgun (WGS) entry which is preliminary data.</text>
</comment>
<dbReference type="Proteomes" id="UP000438429">
    <property type="component" value="Unassembled WGS sequence"/>
</dbReference>
<gene>
    <name evidence="1" type="ORF">F2P81_002186</name>
</gene>
<evidence type="ECO:0000313" key="2">
    <source>
        <dbReference type="Proteomes" id="UP000438429"/>
    </source>
</evidence>
<evidence type="ECO:0000313" key="1">
    <source>
        <dbReference type="EMBL" id="KAF0045657.1"/>
    </source>
</evidence>
<organism evidence="1 2">
    <name type="scientific">Scophthalmus maximus</name>
    <name type="common">Turbot</name>
    <name type="synonym">Psetta maxima</name>
    <dbReference type="NCBI Taxonomy" id="52904"/>
    <lineage>
        <taxon>Eukaryota</taxon>
        <taxon>Metazoa</taxon>
        <taxon>Chordata</taxon>
        <taxon>Craniata</taxon>
        <taxon>Vertebrata</taxon>
        <taxon>Euteleostomi</taxon>
        <taxon>Actinopterygii</taxon>
        <taxon>Neopterygii</taxon>
        <taxon>Teleostei</taxon>
        <taxon>Neoteleostei</taxon>
        <taxon>Acanthomorphata</taxon>
        <taxon>Carangaria</taxon>
        <taxon>Pleuronectiformes</taxon>
        <taxon>Pleuronectoidei</taxon>
        <taxon>Scophthalmidae</taxon>
        <taxon>Scophthalmus</taxon>
    </lineage>
</organism>
<sequence length="101" mass="11064">MRDSAAPAVAVHRPALEDVSEEEDAFAADGQAPGGVRLSVAQMEAEFVRLTLRKQVSYSLRRPTDGATDDPHRHALMHWLDLLRVSEGENDELLASSQKVA</sequence>
<name>A0A6A4TG66_SCOMX</name>
<dbReference type="AlphaFoldDB" id="A0A6A4TG66"/>
<reference evidence="1 2" key="1">
    <citation type="submission" date="2019-06" db="EMBL/GenBank/DDBJ databases">
        <title>Draft genomes of female and male turbot (Scophthalmus maximus).</title>
        <authorList>
            <person name="Xu H."/>
            <person name="Xu X.-W."/>
            <person name="Shao C."/>
            <person name="Chen S."/>
        </authorList>
    </citation>
    <scope>NUCLEOTIDE SEQUENCE [LARGE SCALE GENOMIC DNA]</scope>
    <source>
        <strain evidence="1">Ysfricsl-2016a</strain>
        <tissue evidence="1">Blood</tissue>
    </source>
</reference>
<accession>A0A6A4TG66</accession>